<dbReference type="GO" id="GO:0044550">
    <property type="term" value="P:secondary metabolite biosynthetic process"/>
    <property type="evidence" value="ECO:0007669"/>
    <property type="project" value="UniProtKB-ARBA"/>
</dbReference>
<dbReference type="InterPro" id="IPR016461">
    <property type="entry name" value="COMT-like"/>
</dbReference>
<dbReference type="Gene3D" id="1.10.10.10">
    <property type="entry name" value="Winged helix-like DNA-binding domain superfamily/Winged helix DNA-binding domain"/>
    <property type="match status" value="1"/>
</dbReference>
<dbReference type="InterPro" id="IPR036390">
    <property type="entry name" value="WH_DNA-bd_sf"/>
</dbReference>
<comment type="similarity">
    <text evidence="4">Belongs to the class I-like SAM-binding methyltransferase superfamily. Cation-independent O-methyltransferase family.</text>
</comment>
<name>A0A3A2ZNS5_9EURO</name>
<reference evidence="8" key="1">
    <citation type="submission" date="2017-02" db="EMBL/GenBank/DDBJ databases">
        <authorList>
            <person name="Tafer H."/>
            <person name="Lopandic K."/>
        </authorList>
    </citation>
    <scope>NUCLEOTIDE SEQUENCE [LARGE SCALE GENOMIC DNA]</scope>
    <source>
        <strain evidence="8">CBS 366.77</strain>
    </source>
</reference>
<accession>A0A3A2ZNS5</accession>
<evidence type="ECO:0000256" key="4">
    <source>
        <dbReference type="ARBA" id="ARBA00038277"/>
    </source>
</evidence>
<evidence type="ECO:0000313" key="7">
    <source>
        <dbReference type="EMBL" id="RJE18741.1"/>
    </source>
</evidence>
<feature type="domain" description="O-methyltransferase C-terminal" evidence="5">
    <location>
        <begin position="197"/>
        <end position="401"/>
    </location>
</feature>
<evidence type="ECO:0000256" key="2">
    <source>
        <dbReference type="ARBA" id="ARBA00022679"/>
    </source>
</evidence>
<feature type="domain" description="O-methyltransferase dimerisation" evidence="6">
    <location>
        <begin position="87"/>
        <end position="150"/>
    </location>
</feature>
<dbReference type="Proteomes" id="UP000266188">
    <property type="component" value="Unassembled WGS sequence"/>
</dbReference>
<comment type="caution">
    <text evidence="7">The sequence shown here is derived from an EMBL/GenBank/DDBJ whole genome shotgun (WGS) entry which is preliminary data.</text>
</comment>
<dbReference type="InterPro" id="IPR012967">
    <property type="entry name" value="COMT_dimerisation"/>
</dbReference>
<dbReference type="PANTHER" id="PTHR43712">
    <property type="entry name" value="PUTATIVE (AFU_ORTHOLOGUE AFUA_4G14580)-RELATED"/>
    <property type="match status" value="1"/>
</dbReference>
<evidence type="ECO:0000256" key="3">
    <source>
        <dbReference type="ARBA" id="ARBA00022691"/>
    </source>
</evidence>
<gene>
    <name evidence="7" type="ORF">PHISCL_08928</name>
</gene>
<evidence type="ECO:0000259" key="6">
    <source>
        <dbReference type="Pfam" id="PF08100"/>
    </source>
</evidence>
<dbReference type="SUPFAM" id="SSF46785">
    <property type="entry name" value="Winged helix' DNA-binding domain"/>
    <property type="match status" value="1"/>
</dbReference>
<proteinExistence type="inferred from homology"/>
<dbReference type="Gene3D" id="3.40.50.150">
    <property type="entry name" value="Vaccinia Virus protein VP39"/>
    <property type="match status" value="1"/>
</dbReference>
<dbReference type="OrthoDB" id="1606438at2759"/>
<evidence type="ECO:0000259" key="5">
    <source>
        <dbReference type="Pfam" id="PF00891"/>
    </source>
</evidence>
<dbReference type="GO" id="GO:0046983">
    <property type="term" value="F:protein dimerization activity"/>
    <property type="evidence" value="ECO:0007669"/>
    <property type="project" value="InterPro"/>
</dbReference>
<keyword evidence="1 7" id="KW-0489">Methyltransferase</keyword>
<dbReference type="GO" id="GO:0008171">
    <property type="term" value="F:O-methyltransferase activity"/>
    <property type="evidence" value="ECO:0007669"/>
    <property type="project" value="InterPro"/>
</dbReference>
<dbReference type="GO" id="GO:0032259">
    <property type="term" value="P:methylation"/>
    <property type="evidence" value="ECO:0007669"/>
    <property type="project" value="UniProtKB-KW"/>
</dbReference>
<keyword evidence="2 7" id="KW-0808">Transferase</keyword>
<dbReference type="PROSITE" id="PS51683">
    <property type="entry name" value="SAM_OMT_II"/>
    <property type="match status" value="1"/>
</dbReference>
<dbReference type="InterPro" id="IPR029063">
    <property type="entry name" value="SAM-dependent_MTases_sf"/>
</dbReference>
<dbReference type="InterPro" id="IPR001077">
    <property type="entry name" value="COMT_C"/>
</dbReference>
<keyword evidence="8" id="KW-1185">Reference proteome</keyword>
<dbReference type="EMBL" id="MVGC01000501">
    <property type="protein sequence ID" value="RJE18741.1"/>
    <property type="molecule type" value="Genomic_DNA"/>
</dbReference>
<protein>
    <submittedName>
        <fullName evidence="7">O-methyltransferase</fullName>
    </submittedName>
</protein>
<organism evidence="7 8">
    <name type="scientific">Aspergillus sclerotialis</name>
    <dbReference type="NCBI Taxonomy" id="2070753"/>
    <lineage>
        <taxon>Eukaryota</taxon>
        <taxon>Fungi</taxon>
        <taxon>Dikarya</taxon>
        <taxon>Ascomycota</taxon>
        <taxon>Pezizomycotina</taxon>
        <taxon>Eurotiomycetes</taxon>
        <taxon>Eurotiomycetidae</taxon>
        <taxon>Eurotiales</taxon>
        <taxon>Aspergillaceae</taxon>
        <taxon>Aspergillus</taxon>
        <taxon>Aspergillus subgen. Polypaecilum</taxon>
    </lineage>
</organism>
<dbReference type="InterPro" id="IPR036388">
    <property type="entry name" value="WH-like_DNA-bd_sf"/>
</dbReference>
<dbReference type="PANTHER" id="PTHR43712:SF5">
    <property type="entry name" value="O-METHYLTRANSFERASE ASQN-RELATED"/>
    <property type="match status" value="1"/>
</dbReference>
<dbReference type="AlphaFoldDB" id="A0A3A2ZNS5"/>
<evidence type="ECO:0000256" key="1">
    <source>
        <dbReference type="ARBA" id="ARBA00022603"/>
    </source>
</evidence>
<dbReference type="Pfam" id="PF08100">
    <property type="entry name" value="Dimerisation"/>
    <property type="match status" value="1"/>
</dbReference>
<dbReference type="Pfam" id="PF00891">
    <property type="entry name" value="Methyltransf_2"/>
    <property type="match status" value="1"/>
</dbReference>
<sequence>MSWQTKATPDSPETTLKALTTTITNDTTTYLTRLQDLNQEINFRDPFPPIIQDATAQEAKLSILRSCEKLMALIQGPVQWLMFQNMAFIDPACIGTAIALGIHEIVNDRPGETTGIDEIVEVTGANKEVIRRIMRVCTQRLLFEEVEPDKWVHNAVSLQILAPPVQALISHCCEDGLRIAGHFGSFLRDRKYQESDESGDSAFKEAFNTEKSLFDYFYTTDTTRGQRFALGMAGSEMIKTLTEDIYPFHKLPPGSKVVDVGGSRGHVSVRIAEKVPDLNFVVQDDEGILEAGQAEGIPENVKVRIEFMPHDFFNEQPVQGAEVYLLRFILHDHPDAVCAKILKHIVNAMDASKSRILIDDAVVPGLLGQDSVRFFNFLDVYMMMAFNGKERTERQWNELFKMVDERLVLEKIWRVEGSGPEAGAVLELRLREE</sequence>
<dbReference type="STRING" id="2070753.A0A3A2ZNS5"/>
<evidence type="ECO:0000313" key="8">
    <source>
        <dbReference type="Proteomes" id="UP000266188"/>
    </source>
</evidence>
<keyword evidence="3" id="KW-0949">S-adenosyl-L-methionine</keyword>
<dbReference type="SUPFAM" id="SSF53335">
    <property type="entry name" value="S-adenosyl-L-methionine-dependent methyltransferases"/>
    <property type="match status" value="1"/>
</dbReference>